<dbReference type="Gene3D" id="2.60.40.1120">
    <property type="entry name" value="Carboxypeptidase-like, regulatory domain"/>
    <property type="match status" value="1"/>
</dbReference>
<dbReference type="InterPro" id="IPR012910">
    <property type="entry name" value="Plug_dom"/>
</dbReference>
<evidence type="ECO:0000256" key="10">
    <source>
        <dbReference type="SAM" id="SignalP"/>
    </source>
</evidence>
<keyword evidence="10" id="KW-0732">Signal</keyword>
<dbReference type="InterPro" id="IPR023997">
    <property type="entry name" value="TonB-dep_OMP_SusC/RagA_CS"/>
</dbReference>
<dbReference type="EMBL" id="WVHS01000003">
    <property type="protein sequence ID" value="MXV16400.1"/>
    <property type="molecule type" value="Genomic_DNA"/>
</dbReference>
<dbReference type="InterPro" id="IPR036942">
    <property type="entry name" value="Beta-barrel_TonB_sf"/>
</dbReference>
<dbReference type="InterPro" id="IPR000531">
    <property type="entry name" value="Beta-barrel_TonB"/>
</dbReference>
<dbReference type="Pfam" id="PF13620">
    <property type="entry name" value="CarboxypepD_reg"/>
    <property type="match status" value="1"/>
</dbReference>
<feature type="signal peptide" evidence="10">
    <location>
        <begin position="1"/>
        <end position="20"/>
    </location>
</feature>
<evidence type="ECO:0000256" key="5">
    <source>
        <dbReference type="ARBA" id="ARBA00023077"/>
    </source>
</evidence>
<evidence type="ECO:0000256" key="1">
    <source>
        <dbReference type="ARBA" id="ARBA00004571"/>
    </source>
</evidence>
<keyword evidence="7 8" id="KW-0998">Cell outer membrane</keyword>
<dbReference type="Pfam" id="PF00593">
    <property type="entry name" value="TonB_dep_Rec_b-barrel"/>
    <property type="match status" value="1"/>
</dbReference>
<evidence type="ECO:0000256" key="6">
    <source>
        <dbReference type="ARBA" id="ARBA00023136"/>
    </source>
</evidence>
<comment type="subcellular location">
    <subcellularLocation>
        <location evidence="1 8">Cell outer membrane</location>
        <topology evidence="1 8">Multi-pass membrane protein</topology>
    </subcellularLocation>
</comment>
<dbReference type="Pfam" id="PF07715">
    <property type="entry name" value="Plug"/>
    <property type="match status" value="1"/>
</dbReference>
<gene>
    <name evidence="13" type="ORF">GS398_13885</name>
</gene>
<keyword evidence="6 8" id="KW-0472">Membrane</keyword>
<feature type="domain" description="TonB-dependent receptor plug" evidence="12">
    <location>
        <begin position="125"/>
        <end position="231"/>
    </location>
</feature>
<keyword evidence="2 8" id="KW-0813">Transport</keyword>
<feature type="domain" description="TonB-dependent receptor-like beta-barrel" evidence="11">
    <location>
        <begin position="394"/>
        <end position="946"/>
    </location>
</feature>
<evidence type="ECO:0000256" key="3">
    <source>
        <dbReference type="ARBA" id="ARBA00022452"/>
    </source>
</evidence>
<evidence type="ECO:0000259" key="11">
    <source>
        <dbReference type="Pfam" id="PF00593"/>
    </source>
</evidence>
<dbReference type="NCBIfam" id="TIGR04057">
    <property type="entry name" value="SusC_RagA_signa"/>
    <property type="match status" value="1"/>
</dbReference>
<dbReference type="InterPro" id="IPR039426">
    <property type="entry name" value="TonB-dep_rcpt-like"/>
</dbReference>
<organism evidence="13 14">
    <name type="scientific">Hufsiella ginkgonis</name>
    <dbReference type="NCBI Taxonomy" id="2695274"/>
    <lineage>
        <taxon>Bacteria</taxon>
        <taxon>Pseudomonadati</taxon>
        <taxon>Bacteroidota</taxon>
        <taxon>Sphingobacteriia</taxon>
        <taxon>Sphingobacteriales</taxon>
        <taxon>Sphingobacteriaceae</taxon>
        <taxon>Hufsiella</taxon>
    </lineage>
</organism>
<evidence type="ECO:0000259" key="12">
    <source>
        <dbReference type="Pfam" id="PF07715"/>
    </source>
</evidence>
<dbReference type="Gene3D" id="2.170.130.10">
    <property type="entry name" value="TonB-dependent receptor, plug domain"/>
    <property type="match status" value="1"/>
</dbReference>
<dbReference type="PROSITE" id="PS52016">
    <property type="entry name" value="TONB_DEPENDENT_REC_3"/>
    <property type="match status" value="1"/>
</dbReference>
<dbReference type="InterPro" id="IPR008969">
    <property type="entry name" value="CarboxyPept-like_regulatory"/>
</dbReference>
<reference evidence="13 14" key="1">
    <citation type="submission" date="2019-11" db="EMBL/GenBank/DDBJ databases">
        <title>Pedobacter sp. HMF7056 Genome sequencing and assembly.</title>
        <authorList>
            <person name="Kang H."/>
            <person name="Kim H."/>
            <person name="Joh K."/>
        </authorList>
    </citation>
    <scope>NUCLEOTIDE SEQUENCE [LARGE SCALE GENOMIC DNA]</scope>
    <source>
        <strain evidence="13 14">HMF7056</strain>
    </source>
</reference>
<evidence type="ECO:0000256" key="2">
    <source>
        <dbReference type="ARBA" id="ARBA00022448"/>
    </source>
</evidence>
<name>A0A7K1XZK0_9SPHI</name>
<keyword evidence="14" id="KW-1185">Reference proteome</keyword>
<evidence type="ECO:0000256" key="4">
    <source>
        <dbReference type="ARBA" id="ARBA00022692"/>
    </source>
</evidence>
<comment type="caution">
    <text evidence="13">The sequence shown here is derived from an EMBL/GenBank/DDBJ whole genome shotgun (WGS) entry which is preliminary data.</text>
</comment>
<evidence type="ECO:0000256" key="8">
    <source>
        <dbReference type="PROSITE-ProRule" id="PRU01360"/>
    </source>
</evidence>
<keyword evidence="4 8" id="KW-0812">Transmembrane</keyword>
<evidence type="ECO:0000256" key="9">
    <source>
        <dbReference type="RuleBase" id="RU003357"/>
    </source>
</evidence>
<dbReference type="SUPFAM" id="SSF49464">
    <property type="entry name" value="Carboxypeptidase regulatory domain-like"/>
    <property type="match status" value="1"/>
</dbReference>
<proteinExistence type="inferred from homology"/>
<dbReference type="SUPFAM" id="SSF56935">
    <property type="entry name" value="Porins"/>
    <property type="match status" value="1"/>
</dbReference>
<evidence type="ECO:0000313" key="14">
    <source>
        <dbReference type="Proteomes" id="UP000451233"/>
    </source>
</evidence>
<dbReference type="NCBIfam" id="TIGR04056">
    <property type="entry name" value="OMP_RagA_SusC"/>
    <property type="match status" value="1"/>
</dbReference>
<feature type="chain" id="PRO_5029896166" evidence="10">
    <location>
        <begin position="21"/>
        <end position="988"/>
    </location>
</feature>
<evidence type="ECO:0000256" key="7">
    <source>
        <dbReference type="ARBA" id="ARBA00023237"/>
    </source>
</evidence>
<dbReference type="AlphaFoldDB" id="A0A7K1XZK0"/>
<dbReference type="InterPro" id="IPR037066">
    <property type="entry name" value="Plug_dom_sf"/>
</dbReference>
<dbReference type="Gene3D" id="2.40.170.20">
    <property type="entry name" value="TonB-dependent receptor, beta-barrel domain"/>
    <property type="match status" value="1"/>
</dbReference>
<dbReference type="Proteomes" id="UP000451233">
    <property type="component" value="Unassembled WGS sequence"/>
</dbReference>
<sequence length="988" mass="107116">MTATGYLLALIIFSGGAASARQTPLVSGTVKDSRGVTLPGVTVQANNADGKMSGRTSTNADGVFSFAALPTGTYSFTFSFVGFENTVLTGFAVDGSARVTVDAVLKESTTTLNQVVVTGYGSSSKSRITGAVTSVSAEELNRGVLTSPAQLLQGKVPGLNITRSGDPNSKGATILRGPSTLREGAQEPFYVIDGVPGASIDLLAPDDIASIDVLKDASSTAIYGSRAANGVIMVTTKKAKPGQSRISYSAYAATEEVSNRIEMLTGNELRAYLTANGKNLNLSDNNPGANTDWQKQVSRTGFSQNHNLSFNGNTNNTSYAASINYMDNEGIIKTSSLDRLILRASIEQKALNDRLKITLTGTNSLSNLQTVASDVFPNMLKYLPTVNVRQADGSYTENFSRGSYLNPVSLIESNTFKGKVKTFLGHGMAEASLFTGLKYTLSLSLQDEQLSNDQYLNRYSGLAVGAGGRGIRNTYNNRKKVLETYFNYDKSFGDLHDIKLLAGYSWQEDRNGDGFQSSNQGFVSDELSYSNLGLGNFGMIPNGYGSIGISTQRVISFYGRADYQFDNKYTLQASLRRDGSSNFGINNQWGLFPAVSAGWRIGQESFMKDLTYLNELKLRAGYGVSGNSQGFDAFTRLLIYGSGPTAKFYYNGQYINAIGPSQNENPDLKWERTAMTNVGLDIAVFNNRLSASIDVYDKKTSDLIWVYPVSTTQYFVNTLTANAGEISNKGVEIGINATPFRTDKFRWSTSVNFAHNKNNVESLSNDKFTLTSIPTAYLGGKGQSGNTSQVVTEGMPIGSFNTWRYAGKDSKGVTQIYKKDGSLTTAPTSADFVATGSAQPKLIYGWNNSFSYRNLDLNFFVRGVYGNKVLNATLAALNAPLDATTLNIPRFTLGESVADNNAYLISDRFIESGSYLRLDNATLGYTINTKLKSISRLRVYTSANNLFTITDYRGIDPEINIGGLTPGIDNNNYYPKTRSYIFGLNVIF</sequence>
<dbReference type="GO" id="GO:0009279">
    <property type="term" value="C:cell outer membrane"/>
    <property type="evidence" value="ECO:0007669"/>
    <property type="project" value="UniProtKB-SubCell"/>
</dbReference>
<keyword evidence="3 8" id="KW-1134">Transmembrane beta strand</keyword>
<comment type="similarity">
    <text evidence="8 9">Belongs to the TonB-dependent receptor family.</text>
</comment>
<evidence type="ECO:0000313" key="13">
    <source>
        <dbReference type="EMBL" id="MXV16400.1"/>
    </source>
</evidence>
<accession>A0A7K1XZK0</accession>
<protein>
    <submittedName>
        <fullName evidence="13">SusC/RagA family TonB-linked outer membrane protein</fullName>
    </submittedName>
</protein>
<dbReference type="InterPro" id="IPR023996">
    <property type="entry name" value="TonB-dep_OMP_SusC/RagA"/>
</dbReference>
<keyword evidence="5 9" id="KW-0798">TonB box</keyword>